<dbReference type="GO" id="GO:0003887">
    <property type="term" value="F:DNA-directed DNA polymerase activity"/>
    <property type="evidence" value="ECO:0007669"/>
    <property type="project" value="UniProtKB-KW"/>
</dbReference>
<dbReference type="EC" id="2.7.7.7" evidence="2"/>
<evidence type="ECO:0000256" key="9">
    <source>
        <dbReference type="ARBA" id="ARBA00022932"/>
    </source>
</evidence>
<dbReference type="Gene3D" id="3.40.50.10190">
    <property type="entry name" value="BRCT domain"/>
    <property type="match status" value="1"/>
</dbReference>
<dbReference type="SMART" id="SM00292">
    <property type="entry name" value="BRCT"/>
    <property type="match status" value="1"/>
</dbReference>
<evidence type="ECO:0000256" key="7">
    <source>
        <dbReference type="ARBA" id="ARBA00022705"/>
    </source>
</evidence>
<accession>A0AAX4KCW5</accession>
<evidence type="ECO:0000259" key="14">
    <source>
        <dbReference type="PROSITE" id="PS50172"/>
    </source>
</evidence>
<dbReference type="InterPro" id="IPR010996">
    <property type="entry name" value="HHH_MUS81"/>
</dbReference>
<organism evidence="15 16">
    <name type="scientific">Kwoniella europaea PYCC6329</name>
    <dbReference type="NCBI Taxonomy" id="1423913"/>
    <lineage>
        <taxon>Eukaryota</taxon>
        <taxon>Fungi</taxon>
        <taxon>Dikarya</taxon>
        <taxon>Basidiomycota</taxon>
        <taxon>Agaricomycotina</taxon>
        <taxon>Tremellomycetes</taxon>
        <taxon>Tremellales</taxon>
        <taxon>Cryptococcaceae</taxon>
        <taxon>Kwoniella</taxon>
    </lineage>
</organism>
<keyword evidence="10" id="KW-0234">DNA repair</keyword>
<dbReference type="CDD" id="cd00141">
    <property type="entry name" value="NT_POLXc"/>
    <property type="match status" value="1"/>
</dbReference>
<dbReference type="Gene3D" id="1.10.150.110">
    <property type="entry name" value="DNA polymerase beta, N-terminal domain-like"/>
    <property type="match status" value="1"/>
</dbReference>
<evidence type="ECO:0000256" key="6">
    <source>
        <dbReference type="ARBA" id="ARBA00022695"/>
    </source>
</evidence>
<keyword evidence="11" id="KW-0456">Lyase</keyword>
<keyword evidence="4" id="KW-0237">DNA synthesis</keyword>
<dbReference type="Gene3D" id="3.30.210.10">
    <property type="entry name" value="DNA polymerase, thumb domain"/>
    <property type="match status" value="1"/>
</dbReference>
<dbReference type="RefSeq" id="XP_066081760.1">
    <property type="nucleotide sequence ID" value="XM_066225663.1"/>
</dbReference>
<evidence type="ECO:0000256" key="5">
    <source>
        <dbReference type="ARBA" id="ARBA00022679"/>
    </source>
</evidence>
<dbReference type="Pfam" id="PF10391">
    <property type="entry name" value="DNA_pol_lambd_f"/>
    <property type="match status" value="1"/>
</dbReference>
<dbReference type="SUPFAM" id="SSF81585">
    <property type="entry name" value="PsbU/PolX domain-like"/>
    <property type="match status" value="1"/>
</dbReference>
<gene>
    <name evidence="15" type="ORF">V865_001849</name>
</gene>
<protein>
    <recommendedName>
        <fullName evidence="3">DNA polymerase lambda</fullName>
        <ecNumber evidence="2">2.7.7.7</ecNumber>
    </recommendedName>
</protein>
<dbReference type="InterPro" id="IPR036420">
    <property type="entry name" value="BRCT_dom_sf"/>
</dbReference>
<dbReference type="InterPro" id="IPR002054">
    <property type="entry name" value="DNA-dir_DNA_pol_X"/>
</dbReference>
<dbReference type="Gene3D" id="3.30.460.10">
    <property type="entry name" value="Beta Polymerase, domain 2"/>
    <property type="match status" value="1"/>
</dbReference>
<evidence type="ECO:0000256" key="3">
    <source>
        <dbReference type="ARBA" id="ARBA00016513"/>
    </source>
</evidence>
<feature type="region of interest" description="Disordered" evidence="13">
    <location>
        <begin position="18"/>
        <end position="37"/>
    </location>
</feature>
<dbReference type="EMBL" id="CP144089">
    <property type="protein sequence ID" value="WWD03793.1"/>
    <property type="molecule type" value="Genomic_DNA"/>
</dbReference>
<dbReference type="InterPro" id="IPR018944">
    <property type="entry name" value="DNA_pol_lambd_fingers_domain"/>
</dbReference>
<dbReference type="PANTHER" id="PTHR11276">
    <property type="entry name" value="DNA POLYMERASE TYPE-X FAMILY MEMBER"/>
    <property type="match status" value="1"/>
</dbReference>
<evidence type="ECO:0000256" key="8">
    <source>
        <dbReference type="ARBA" id="ARBA00022763"/>
    </source>
</evidence>
<dbReference type="InterPro" id="IPR001357">
    <property type="entry name" value="BRCT_dom"/>
</dbReference>
<keyword evidence="9" id="KW-0239">DNA-directed DNA polymerase</keyword>
<dbReference type="GO" id="GO:0006303">
    <property type="term" value="P:double-strand break repair via nonhomologous end joining"/>
    <property type="evidence" value="ECO:0007669"/>
    <property type="project" value="TreeGrafter"/>
</dbReference>
<evidence type="ECO:0000313" key="16">
    <source>
        <dbReference type="Proteomes" id="UP001358614"/>
    </source>
</evidence>
<sequence length="891" mass="98561">MTVSTTFPRARRDIWSELDEDEEFDNLGEGKEEADSYDEEVKKDIRWKETGGRAEMKQDCLKNISAVEGPEQTDSIAPLHDQDIPRSAIEEVPEDPPSSPPNAPDPSIIADTTFIPPSFCPSNILQTSTPRAHTSTYPSVPTPSDNGTPKLPHPAPVNQTSTSRILSSRIHETPEYIASPIDSPSTSLYRPSIDPTSAGEGRGKRDDPSTPVPIGRSALSDIKSKRDHQAISKHFDLLSKVLVKDPIKGKGKGRQPIGKALSVAAGLGGKVFDGLRFCLTSEVNQAAKLKQRADIITNLGGQVVLQPDTAITHVIYDAGKSASLLAAKLGLETLSELPEGTVCVKWDWVVQCKMAGRKLDPTPWLSFPKTSFSRAVSANAIRPTSRIFDITDQLRGQSVAITRKREPTASDSDTEESLRKRTRLGQTKSITLFPPVIERSETNGVAGQSKIHQMANMDITVATEHNLPSGPGWEKASRTERDALDDMIAGVVEGSLEDPEASDEDDEQRDEDEVNKHSTTGVNTKINGYKCSQKNDGKGYTGPNEWLAKKFEELHDLYQGQVGKNSFAIRGYQRAAGIMRRIDYPITTGAQARAIPGIGQSLADRIDEFLSGAQGRAFYENTEQARCIALFKDIYGVGRHHANDLYRLGARTIDDLRSGRFALTAGQMIGLQLYEDLRARIPRDECRQIFEIIRSEAQAIDDQLWIEIMGSYRRGQETSGDVDILITRNGGEVNGKKGVLGELIRRLKKRGLITHDLGTPTVWDAPEAKWMGVGKLSSVHKHRRIDILCIPFEHWGAALLYFTGNEVVGISAIIRSNVSSKANDYHQFNRSMRLYARKTGYNLNQRGLYKGVLRGKDGLKQTEGELVASRTEQDIFNALGLRWRHPHHRRP</sequence>
<dbReference type="InterPro" id="IPR022312">
    <property type="entry name" value="DNA_pol_X"/>
</dbReference>
<dbReference type="KEGG" id="ker:91100653"/>
<dbReference type="InterPro" id="IPR028207">
    <property type="entry name" value="DNA_pol_B_palm_palm"/>
</dbReference>
<reference evidence="15 16" key="1">
    <citation type="submission" date="2024-01" db="EMBL/GenBank/DDBJ databases">
        <title>Comparative genomics of Cryptococcus and Kwoniella reveals pathogenesis evolution and contrasting modes of karyotype evolution via chromosome fusion or intercentromeric recombination.</title>
        <authorList>
            <person name="Coelho M.A."/>
            <person name="David-Palma M."/>
            <person name="Shea T."/>
            <person name="Bowers K."/>
            <person name="McGinley-Smith S."/>
            <person name="Mohammad A.W."/>
            <person name="Gnirke A."/>
            <person name="Yurkov A.M."/>
            <person name="Nowrousian M."/>
            <person name="Sun S."/>
            <person name="Cuomo C.A."/>
            <person name="Heitman J."/>
        </authorList>
    </citation>
    <scope>NUCLEOTIDE SEQUENCE [LARGE SCALE GENOMIC DNA]</scope>
    <source>
        <strain evidence="15 16">PYCC6329</strain>
    </source>
</reference>
<keyword evidence="6" id="KW-0548">Nucleotidyltransferase</keyword>
<dbReference type="SUPFAM" id="SSF47802">
    <property type="entry name" value="DNA polymerase beta, N-terminal domain-like"/>
    <property type="match status" value="1"/>
</dbReference>
<dbReference type="InterPro" id="IPR037160">
    <property type="entry name" value="DNA_Pol_thumb_sf"/>
</dbReference>
<evidence type="ECO:0000256" key="10">
    <source>
        <dbReference type="ARBA" id="ARBA00023204"/>
    </source>
</evidence>
<dbReference type="Proteomes" id="UP001358614">
    <property type="component" value="Chromosome 1"/>
</dbReference>
<dbReference type="CDD" id="cd00027">
    <property type="entry name" value="BRCT"/>
    <property type="match status" value="1"/>
</dbReference>
<dbReference type="Pfam" id="PF14792">
    <property type="entry name" value="DNA_pol_B_palm"/>
    <property type="match status" value="1"/>
</dbReference>
<dbReference type="GeneID" id="91100653"/>
<dbReference type="SUPFAM" id="SSF52113">
    <property type="entry name" value="BRCT domain"/>
    <property type="match status" value="1"/>
</dbReference>
<name>A0AAX4KCW5_9TREE</name>
<dbReference type="Pfam" id="PF14791">
    <property type="entry name" value="DNA_pol_B_thumb"/>
    <property type="match status" value="1"/>
</dbReference>
<evidence type="ECO:0000256" key="2">
    <source>
        <dbReference type="ARBA" id="ARBA00012417"/>
    </source>
</evidence>
<proteinExistence type="predicted"/>
<dbReference type="GO" id="GO:0016829">
    <property type="term" value="F:lyase activity"/>
    <property type="evidence" value="ECO:0007669"/>
    <property type="project" value="UniProtKB-KW"/>
</dbReference>
<dbReference type="PROSITE" id="PS50172">
    <property type="entry name" value="BRCT"/>
    <property type="match status" value="1"/>
</dbReference>
<keyword evidence="7" id="KW-0235">DNA replication</keyword>
<feature type="compositionally biased region" description="Basic and acidic residues" evidence="13">
    <location>
        <begin position="28"/>
        <end position="37"/>
    </location>
</feature>
<comment type="catalytic activity">
    <reaction evidence="12">
        <text>DNA(n) + a 2'-deoxyribonucleoside 5'-triphosphate = DNA(n+1) + diphosphate</text>
        <dbReference type="Rhea" id="RHEA:22508"/>
        <dbReference type="Rhea" id="RHEA-COMP:17339"/>
        <dbReference type="Rhea" id="RHEA-COMP:17340"/>
        <dbReference type="ChEBI" id="CHEBI:33019"/>
        <dbReference type="ChEBI" id="CHEBI:61560"/>
        <dbReference type="ChEBI" id="CHEBI:173112"/>
        <dbReference type="EC" id="2.7.7.7"/>
    </reaction>
</comment>
<evidence type="ECO:0000256" key="12">
    <source>
        <dbReference type="ARBA" id="ARBA00049244"/>
    </source>
</evidence>
<dbReference type="GO" id="GO:0005634">
    <property type="term" value="C:nucleus"/>
    <property type="evidence" value="ECO:0007669"/>
    <property type="project" value="TreeGrafter"/>
</dbReference>
<evidence type="ECO:0000313" key="15">
    <source>
        <dbReference type="EMBL" id="WWD03793.1"/>
    </source>
</evidence>
<feature type="region of interest" description="Disordered" evidence="13">
    <location>
        <begin position="493"/>
        <end position="535"/>
    </location>
</feature>
<evidence type="ECO:0000256" key="1">
    <source>
        <dbReference type="ARBA" id="ARBA00001936"/>
    </source>
</evidence>
<dbReference type="SMART" id="SM00483">
    <property type="entry name" value="POLXc"/>
    <property type="match status" value="1"/>
</dbReference>
<feature type="domain" description="BRCT" evidence="14">
    <location>
        <begin position="267"/>
        <end position="366"/>
    </location>
</feature>
<dbReference type="AlphaFoldDB" id="A0AAX4KCW5"/>
<dbReference type="SUPFAM" id="SSF81301">
    <property type="entry name" value="Nucleotidyltransferase"/>
    <property type="match status" value="1"/>
</dbReference>
<feature type="region of interest" description="Disordered" evidence="13">
    <location>
        <begin position="400"/>
        <end position="421"/>
    </location>
</feature>
<comment type="cofactor">
    <cofactor evidence="1">
        <name>Mn(2+)</name>
        <dbReference type="ChEBI" id="CHEBI:29035"/>
    </cofactor>
</comment>
<evidence type="ECO:0000256" key="4">
    <source>
        <dbReference type="ARBA" id="ARBA00022634"/>
    </source>
</evidence>
<feature type="compositionally biased region" description="Acidic residues" evidence="13">
    <location>
        <begin position="495"/>
        <end position="513"/>
    </location>
</feature>
<feature type="compositionally biased region" description="Polar residues" evidence="13">
    <location>
        <begin position="517"/>
        <end position="534"/>
    </location>
</feature>
<keyword evidence="8" id="KW-0227">DNA damage</keyword>
<dbReference type="PRINTS" id="PR00870">
    <property type="entry name" value="DNAPOLXBETA"/>
</dbReference>
<dbReference type="InterPro" id="IPR043519">
    <property type="entry name" value="NT_sf"/>
</dbReference>
<dbReference type="GO" id="GO:0003677">
    <property type="term" value="F:DNA binding"/>
    <property type="evidence" value="ECO:0007669"/>
    <property type="project" value="InterPro"/>
</dbReference>
<feature type="compositionally biased region" description="Polar residues" evidence="13">
    <location>
        <begin position="157"/>
        <end position="166"/>
    </location>
</feature>
<evidence type="ECO:0000256" key="11">
    <source>
        <dbReference type="ARBA" id="ARBA00023239"/>
    </source>
</evidence>
<dbReference type="Pfam" id="PF14716">
    <property type="entry name" value="HHH_8"/>
    <property type="match status" value="1"/>
</dbReference>
<dbReference type="InterPro" id="IPR002008">
    <property type="entry name" value="DNA_pol_X_beta-like"/>
</dbReference>
<keyword evidence="5" id="KW-0808">Transferase</keyword>
<keyword evidence="16" id="KW-1185">Reference proteome</keyword>
<dbReference type="Gene3D" id="1.10.150.20">
    <property type="entry name" value="5' to 3' exonuclease, C-terminal subdomain"/>
    <property type="match status" value="1"/>
</dbReference>
<dbReference type="InterPro" id="IPR027421">
    <property type="entry name" value="DNA_pol_lamdba_lyase_dom_sf"/>
</dbReference>
<dbReference type="PANTHER" id="PTHR11276:SF28">
    <property type="entry name" value="DNA POLYMERASE LAMBDA"/>
    <property type="match status" value="1"/>
</dbReference>
<evidence type="ECO:0000256" key="13">
    <source>
        <dbReference type="SAM" id="MobiDB-lite"/>
    </source>
</evidence>
<dbReference type="InterPro" id="IPR029398">
    <property type="entry name" value="PolB_thumb"/>
</dbReference>
<feature type="region of interest" description="Disordered" evidence="13">
    <location>
        <begin position="65"/>
        <end position="217"/>
    </location>
</feature>
<dbReference type="PRINTS" id="PR00869">
    <property type="entry name" value="DNAPOLX"/>
</dbReference>
<feature type="compositionally biased region" description="Polar residues" evidence="13">
    <location>
        <begin position="120"/>
        <end position="147"/>
    </location>
</feature>
<feature type="compositionally biased region" description="Pro residues" evidence="13">
    <location>
        <begin position="95"/>
        <end position="104"/>
    </location>
</feature>